<proteinExistence type="predicted"/>
<reference evidence="2" key="1">
    <citation type="submission" date="2025-05" db="UniProtKB">
        <authorList>
            <consortium name="RefSeq"/>
        </authorList>
    </citation>
    <scope>NUCLEOTIDE SEQUENCE [LARGE SCALE GENOMIC DNA]</scope>
</reference>
<feature type="domain" description="R13L1/DRL21-like LRR repeat region" evidence="1">
    <location>
        <begin position="202"/>
        <end position="322"/>
    </location>
</feature>
<evidence type="ECO:0000313" key="3">
    <source>
        <dbReference type="RefSeq" id="XP_060670899.1"/>
    </source>
</evidence>
<dbReference type="InterPro" id="IPR032675">
    <property type="entry name" value="LRR_dom_sf"/>
</dbReference>
<dbReference type="Proteomes" id="UP001652623">
    <property type="component" value="Chromosome 2"/>
</dbReference>
<reference evidence="3" key="2">
    <citation type="submission" date="2025-08" db="UniProtKB">
        <authorList>
            <consortium name="RefSeq"/>
        </authorList>
    </citation>
    <scope>IDENTIFICATION</scope>
    <source>
        <tissue evidence="3">Seedling</tissue>
    </source>
</reference>
<dbReference type="InterPro" id="IPR056789">
    <property type="entry name" value="LRR_R13L1-DRL21"/>
</dbReference>
<organism evidence="2 3">
    <name type="scientific">Ziziphus jujuba</name>
    <name type="common">Chinese jujube</name>
    <name type="synonym">Ziziphus sativa</name>
    <dbReference type="NCBI Taxonomy" id="326968"/>
    <lineage>
        <taxon>Eukaryota</taxon>
        <taxon>Viridiplantae</taxon>
        <taxon>Streptophyta</taxon>
        <taxon>Embryophyta</taxon>
        <taxon>Tracheophyta</taxon>
        <taxon>Spermatophyta</taxon>
        <taxon>Magnoliopsida</taxon>
        <taxon>eudicotyledons</taxon>
        <taxon>Gunneridae</taxon>
        <taxon>Pentapetalae</taxon>
        <taxon>rosids</taxon>
        <taxon>fabids</taxon>
        <taxon>Rosales</taxon>
        <taxon>Rhamnaceae</taxon>
        <taxon>Paliureae</taxon>
        <taxon>Ziziphus</taxon>
    </lineage>
</organism>
<name>A0ABM4A2D7_ZIZJJ</name>
<protein>
    <submittedName>
        <fullName evidence="3">Disease resistance RPP13-like protein 1</fullName>
    </submittedName>
</protein>
<evidence type="ECO:0000313" key="2">
    <source>
        <dbReference type="Proteomes" id="UP001652623"/>
    </source>
</evidence>
<gene>
    <name evidence="3" type="primary">LOC132800693</name>
</gene>
<dbReference type="PANTHER" id="PTHR47186:SF33">
    <property type="entry name" value="NB-ARC DOMAIN-CONTAINING PROTEIN"/>
    <property type="match status" value="1"/>
</dbReference>
<keyword evidence="2" id="KW-1185">Reference proteome</keyword>
<sequence length="382" mass="43288">MNDFPQWVAGEICFRLEDELDGDNQCRTFEKARCSSYFKAGLDGIQRLGAFSKFKHLWTFLPLAQSYSYNERGFLSDNVTFHIIPKLQYLRVLPLKGYCLVNLPDSIGDLKLLRYLDLSHTNIIRLPESITGIYYLQTLLLECCNDVGELPTGMKNLTNLRHLNNSSQYSLKGMPPDLGKLTNLQTLPNFLVGKDSGFSGVGELGSLLHLRGTLRIARLENVNEAKDAAMANLAGKNGIDALQLDWYKGEITDIDVLEMLQPPRMLKELTLIRYGGLKFPSWMGNPSLANMELIRLEDCKGCRFLPPLGQLVSLKELIIKRMSGVESIGSVFYGEGCLNPFPLLETISFENMENWKDWFPVETTNGMEGFPRLKELVVRRCW</sequence>
<evidence type="ECO:0000259" key="1">
    <source>
        <dbReference type="Pfam" id="PF25019"/>
    </source>
</evidence>
<dbReference type="GeneID" id="132800693"/>
<dbReference type="PANTHER" id="PTHR47186">
    <property type="entry name" value="LEUCINE-RICH REPEAT-CONTAINING PROTEIN 57"/>
    <property type="match status" value="1"/>
</dbReference>
<dbReference type="Pfam" id="PF25019">
    <property type="entry name" value="LRR_R13L1-DRL21"/>
    <property type="match status" value="1"/>
</dbReference>
<dbReference type="Gene3D" id="3.80.10.10">
    <property type="entry name" value="Ribonuclease Inhibitor"/>
    <property type="match status" value="1"/>
</dbReference>
<dbReference type="RefSeq" id="XP_060670899.1">
    <property type="nucleotide sequence ID" value="XM_060814916.1"/>
</dbReference>
<dbReference type="SUPFAM" id="SSF52058">
    <property type="entry name" value="L domain-like"/>
    <property type="match status" value="1"/>
</dbReference>
<accession>A0ABM4A2D7</accession>